<sequence length="109" mass="12402">MMVNVDVKPFVEEIFVYQKIYKFDANIWFQWDATRKEQAITSWASNDVQLKTHQIDIPSRDYSRGGKADRVSPEDTGQRAVEVLYSSSTENHPSCKIAVSTPAEICLSS</sequence>
<reference evidence="1 2" key="1">
    <citation type="submission" date="2019-04" db="EMBL/GenBank/DDBJ databases">
        <title>Aspergillus burnettii sp. nov., novel species from soil in southeast Queensland.</title>
        <authorList>
            <person name="Gilchrist C.L.M."/>
            <person name="Pitt J.I."/>
            <person name="Lange L."/>
            <person name="Lacey H.J."/>
            <person name="Vuong D."/>
            <person name="Midgley D.J."/>
            <person name="Greenfield P."/>
            <person name="Bradbury M."/>
            <person name="Lacey E."/>
            <person name="Busk P.K."/>
            <person name="Pilgaard B."/>
            <person name="Chooi Y.H."/>
            <person name="Piggott A.M."/>
        </authorList>
    </citation>
    <scope>NUCLEOTIDE SEQUENCE [LARGE SCALE GENOMIC DNA]</scope>
    <source>
        <strain evidence="1 2">FRR 5400</strain>
    </source>
</reference>
<dbReference type="AlphaFoldDB" id="A0A8H6AD97"/>
<gene>
    <name evidence="1" type="ORF">ETB97_007192</name>
</gene>
<keyword evidence="2" id="KW-1185">Reference proteome</keyword>
<accession>A0A8H6AD97</accession>
<evidence type="ECO:0000313" key="1">
    <source>
        <dbReference type="EMBL" id="KAF5864634.1"/>
    </source>
</evidence>
<dbReference type="EMBL" id="SPNV01000031">
    <property type="protein sequence ID" value="KAF5864634.1"/>
    <property type="molecule type" value="Genomic_DNA"/>
</dbReference>
<protein>
    <submittedName>
        <fullName evidence="1">Uncharacterized protein</fullName>
    </submittedName>
</protein>
<name>A0A8H6AD97_PETAA</name>
<evidence type="ECO:0000313" key="2">
    <source>
        <dbReference type="Proteomes" id="UP000541154"/>
    </source>
</evidence>
<dbReference type="Proteomes" id="UP000541154">
    <property type="component" value="Unassembled WGS sequence"/>
</dbReference>
<comment type="caution">
    <text evidence="1">The sequence shown here is derived from an EMBL/GenBank/DDBJ whole genome shotgun (WGS) entry which is preliminary data.</text>
</comment>
<organism evidence="1 2">
    <name type="scientific">Petromyces alliaceus</name>
    <name type="common">Aspergillus alliaceus</name>
    <dbReference type="NCBI Taxonomy" id="209559"/>
    <lineage>
        <taxon>Eukaryota</taxon>
        <taxon>Fungi</taxon>
        <taxon>Dikarya</taxon>
        <taxon>Ascomycota</taxon>
        <taxon>Pezizomycotina</taxon>
        <taxon>Eurotiomycetes</taxon>
        <taxon>Eurotiomycetidae</taxon>
        <taxon>Eurotiales</taxon>
        <taxon>Aspergillaceae</taxon>
        <taxon>Aspergillus</taxon>
        <taxon>Aspergillus subgen. Circumdati</taxon>
    </lineage>
</organism>
<proteinExistence type="predicted"/>